<evidence type="ECO:0000256" key="1">
    <source>
        <dbReference type="ARBA" id="ARBA00012513"/>
    </source>
</evidence>
<keyword evidence="6" id="KW-0067">ATP-binding</keyword>
<dbReference type="Proteomes" id="UP001498398">
    <property type="component" value="Unassembled WGS sequence"/>
</dbReference>
<dbReference type="EMBL" id="JBANRG010000034">
    <property type="protein sequence ID" value="KAK7450114.1"/>
    <property type="molecule type" value="Genomic_DNA"/>
</dbReference>
<protein>
    <recommendedName>
        <fullName evidence="1">non-specific serine/threonine protein kinase</fullName>
        <ecNumber evidence="1">2.7.11.1</ecNumber>
    </recommendedName>
</protein>
<sequence>MSSWLHTAPFSQSEGVFGSDTGNENAHTNSASDLPVAITCTTETSRKPPEVQLTSFTLLIARLQEQLPNDGPFLFPSNTDFLNRSTLAFGGFFSVERTEIGDWDSFWSGEQKPKPGWNKYIALKYVRSPNRDKLRSNWKQLLLEARAFLHEPIRYHPNIVRFLAISWGPTRGSHSPFPAFMLELSELGTLAQLQTNQDQLSFLVKKQLCWDVSKGLSILHACGIIHGDLKHDDVLIYPNNSDSDPVFGYRKPYIAKLSDFGGSVMNLLHAEEVFLHVGTRSYEAPDARERLTEDGLKRTDVYSLGLLIWRTLLDGKSPFHSLVPTLTDVQISQMKRTPDLVDKAKASVHEYLTNLNDDERKTVDYVLDNTVQYQSDKRNLVNTIAALQAPGFGRNRLHKRCVE</sequence>
<reference evidence="8 9" key="1">
    <citation type="submission" date="2024-01" db="EMBL/GenBank/DDBJ databases">
        <title>A draft genome for the cacao thread blight pathogen Marasmiellus scandens.</title>
        <authorList>
            <person name="Baruah I.K."/>
            <person name="Leung J."/>
            <person name="Bukari Y."/>
            <person name="Amoako-Attah I."/>
            <person name="Meinhardt L.W."/>
            <person name="Bailey B.A."/>
            <person name="Cohen S.P."/>
        </authorList>
    </citation>
    <scope>NUCLEOTIDE SEQUENCE [LARGE SCALE GENOMIC DNA]</scope>
    <source>
        <strain evidence="8 9">GH-19</strain>
    </source>
</reference>
<dbReference type="InterPro" id="IPR000719">
    <property type="entry name" value="Prot_kinase_dom"/>
</dbReference>
<name>A0ABR1J486_9AGAR</name>
<evidence type="ECO:0000256" key="4">
    <source>
        <dbReference type="ARBA" id="ARBA00022741"/>
    </source>
</evidence>
<dbReference type="PANTHER" id="PTHR11042:SF160">
    <property type="entry name" value="EUKARYOTIC TRANSLATION INITIATION FACTOR 2-ALPHA KINASE 1"/>
    <property type="match status" value="1"/>
</dbReference>
<evidence type="ECO:0000256" key="2">
    <source>
        <dbReference type="ARBA" id="ARBA00022527"/>
    </source>
</evidence>
<evidence type="ECO:0000256" key="3">
    <source>
        <dbReference type="ARBA" id="ARBA00022679"/>
    </source>
</evidence>
<evidence type="ECO:0000259" key="7">
    <source>
        <dbReference type="PROSITE" id="PS50011"/>
    </source>
</evidence>
<evidence type="ECO:0000313" key="8">
    <source>
        <dbReference type="EMBL" id="KAK7450114.1"/>
    </source>
</evidence>
<comment type="caution">
    <text evidence="8">The sequence shown here is derived from an EMBL/GenBank/DDBJ whole genome shotgun (WGS) entry which is preliminary data.</text>
</comment>
<keyword evidence="5" id="KW-0418">Kinase</keyword>
<evidence type="ECO:0000313" key="9">
    <source>
        <dbReference type="Proteomes" id="UP001498398"/>
    </source>
</evidence>
<dbReference type="EC" id="2.7.11.1" evidence="1"/>
<organism evidence="8 9">
    <name type="scientific">Marasmiellus scandens</name>
    <dbReference type="NCBI Taxonomy" id="2682957"/>
    <lineage>
        <taxon>Eukaryota</taxon>
        <taxon>Fungi</taxon>
        <taxon>Dikarya</taxon>
        <taxon>Basidiomycota</taxon>
        <taxon>Agaricomycotina</taxon>
        <taxon>Agaricomycetes</taxon>
        <taxon>Agaricomycetidae</taxon>
        <taxon>Agaricales</taxon>
        <taxon>Marasmiineae</taxon>
        <taxon>Omphalotaceae</taxon>
        <taxon>Marasmiellus</taxon>
    </lineage>
</organism>
<evidence type="ECO:0000256" key="6">
    <source>
        <dbReference type="ARBA" id="ARBA00022840"/>
    </source>
</evidence>
<dbReference type="Pfam" id="PF00069">
    <property type="entry name" value="Pkinase"/>
    <property type="match status" value="1"/>
</dbReference>
<keyword evidence="9" id="KW-1185">Reference proteome</keyword>
<dbReference type="Gene3D" id="1.10.510.10">
    <property type="entry name" value="Transferase(Phosphotransferase) domain 1"/>
    <property type="match status" value="1"/>
</dbReference>
<keyword evidence="3" id="KW-0808">Transferase</keyword>
<dbReference type="PROSITE" id="PS50011">
    <property type="entry name" value="PROTEIN_KINASE_DOM"/>
    <property type="match status" value="1"/>
</dbReference>
<feature type="domain" description="Protein kinase" evidence="7">
    <location>
        <begin position="81"/>
        <end position="392"/>
    </location>
</feature>
<keyword evidence="2" id="KW-0723">Serine/threonine-protein kinase</keyword>
<gene>
    <name evidence="8" type="ORF">VKT23_012996</name>
</gene>
<accession>A0ABR1J486</accession>
<dbReference type="SUPFAM" id="SSF56112">
    <property type="entry name" value="Protein kinase-like (PK-like)"/>
    <property type="match status" value="1"/>
</dbReference>
<dbReference type="InterPro" id="IPR011009">
    <property type="entry name" value="Kinase-like_dom_sf"/>
</dbReference>
<dbReference type="InterPro" id="IPR050339">
    <property type="entry name" value="CC_SR_Kinase"/>
</dbReference>
<dbReference type="PANTHER" id="PTHR11042">
    <property type="entry name" value="EUKARYOTIC TRANSLATION INITIATION FACTOR 2-ALPHA KINASE EIF2-ALPHA KINASE -RELATED"/>
    <property type="match status" value="1"/>
</dbReference>
<evidence type="ECO:0000256" key="5">
    <source>
        <dbReference type="ARBA" id="ARBA00022777"/>
    </source>
</evidence>
<proteinExistence type="predicted"/>
<keyword evidence="4" id="KW-0547">Nucleotide-binding</keyword>